<dbReference type="EC" id="1.-.-.-" evidence="2"/>
<dbReference type="PANTHER" id="PTHR43677:SF4">
    <property type="entry name" value="QUINONE OXIDOREDUCTASE-LIKE PROTEIN 2"/>
    <property type="match status" value="1"/>
</dbReference>
<dbReference type="InterPro" id="IPR036291">
    <property type="entry name" value="NAD(P)-bd_dom_sf"/>
</dbReference>
<dbReference type="Pfam" id="PF08240">
    <property type="entry name" value="ADH_N"/>
    <property type="match status" value="1"/>
</dbReference>
<dbReference type="InterPro" id="IPR013154">
    <property type="entry name" value="ADH-like_N"/>
</dbReference>
<gene>
    <name evidence="2" type="ORF">ACFFIC_23640</name>
</gene>
<dbReference type="SMART" id="SM00829">
    <property type="entry name" value="PKS_ER"/>
    <property type="match status" value="1"/>
</dbReference>
<protein>
    <submittedName>
        <fullName evidence="2">NADPH:quinone oxidoreductase family protein</fullName>
        <ecNumber evidence="2">1.-.-.-</ecNumber>
    </submittedName>
</protein>
<evidence type="ECO:0000313" key="2">
    <source>
        <dbReference type="EMBL" id="MFC0388511.1"/>
    </source>
</evidence>
<comment type="caution">
    <text evidence="2">The sequence shown here is derived from an EMBL/GenBank/DDBJ whole genome shotgun (WGS) entry which is preliminary data.</text>
</comment>
<dbReference type="RefSeq" id="WP_377054996.1">
    <property type="nucleotide sequence ID" value="NZ_JBHLVZ010000084.1"/>
</dbReference>
<dbReference type="CDD" id="cd08241">
    <property type="entry name" value="QOR1"/>
    <property type="match status" value="1"/>
</dbReference>
<organism evidence="2 3">
    <name type="scientific">Muricoccus vinaceus</name>
    <dbReference type="NCBI Taxonomy" id="424704"/>
    <lineage>
        <taxon>Bacteria</taxon>
        <taxon>Pseudomonadati</taxon>
        <taxon>Pseudomonadota</taxon>
        <taxon>Alphaproteobacteria</taxon>
        <taxon>Acetobacterales</taxon>
        <taxon>Roseomonadaceae</taxon>
        <taxon>Muricoccus</taxon>
    </lineage>
</organism>
<proteinExistence type="predicted"/>
<dbReference type="PANTHER" id="PTHR43677">
    <property type="entry name" value="SHORT-CHAIN DEHYDROGENASE/REDUCTASE"/>
    <property type="match status" value="1"/>
</dbReference>
<dbReference type="Gene3D" id="3.40.50.720">
    <property type="entry name" value="NAD(P)-binding Rossmann-like Domain"/>
    <property type="match status" value="1"/>
</dbReference>
<dbReference type="SUPFAM" id="SSF51735">
    <property type="entry name" value="NAD(P)-binding Rossmann-fold domains"/>
    <property type="match status" value="1"/>
</dbReference>
<accession>A0ABV6IYG1</accession>
<dbReference type="SUPFAM" id="SSF50129">
    <property type="entry name" value="GroES-like"/>
    <property type="match status" value="1"/>
</dbReference>
<dbReference type="Gene3D" id="3.90.180.10">
    <property type="entry name" value="Medium-chain alcohol dehydrogenases, catalytic domain"/>
    <property type="match status" value="1"/>
</dbReference>
<dbReference type="Proteomes" id="UP001589789">
    <property type="component" value="Unassembled WGS sequence"/>
</dbReference>
<dbReference type="InterPro" id="IPR020843">
    <property type="entry name" value="ER"/>
</dbReference>
<evidence type="ECO:0000313" key="3">
    <source>
        <dbReference type="Proteomes" id="UP001589789"/>
    </source>
</evidence>
<reference evidence="2 3" key="1">
    <citation type="submission" date="2024-09" db="EMBL/GenBank/DDBJ databases">
        <authorList>
            <person name="Sun Q."/>
            <person name="Mori K."/>
        </authorList>
    </citation>
    <scope>NUCLEOTIDE SEQUENCE [LARGE SCALE GENOMIC DNA]</scope>
    <source>
        <strain evidence="2 3">CCM 7468</strain>
    </source>
</reference>
<keyword evidence="3" id="KW-1185">Reference proteome</keyword>
<dbReference type="EMBL" id="JBHLVZ010000084">
    <property type="protein sequence ID" value="MFC0388511.1"/>
    <property type="molecule type" value="Genomic_DNA"/>
</dbReference>
<dbReference type="InterPro" id="IPR013149">
    <property type="entry name" value="ADH-like_C"/>
</dbReference>
<sequence length="331" mass="34780">MQAAVVREFGPIDNVAVEERPDPVPGPGEVLVRVGAVAVNFVDTLVIGGTYQFLPDRPFTPGKGPAGTVVALGAGVTALAVGDRVLAMAEIGGYAELAVAPAAQCYRLPDRMGFEEAAALSLAADTAWFGLRERGRVQAGESVLVLGATGAVGIAAIQLAKAFGARVLAGVSSMAKAELVREAGAEAVIDLSRANLRDSLREQVREATGGAGADVVLDMLGGDPFDAALRALAWRGRLVVIGFAAGRIPSVKANYLLVKNIEVSGLQISDYRKRMPELARRCFEEIFSLHEAGQLHAPAYRTYPLPRAREALGALLDRTVKERIVMTVLGG</sequence>
<feature type="domain" description="Enoyl reductase (ER)" evidence="1">
    <location>
        <begin position="10"/>
        <end position="326"/>
    </location>
</feature>
<dbReference type="Pfam" id="PF00107">
    <property type="entry name" value="ADH_zinc_N"/>
    <property type="match status" value="1"/>
</dbReference>
<dbReference type="InterPro" id="IPR011032">
    <property type="entry name" value="GroES-like_sf"/>
</dbReference>
<dbReference type="InterPro" id="IPR051397">
    <property type="entry name" value="Zn-ADH-like_protein"/>
</dbReference>
<evidence type="ECO:0000259" key="1">
    <source>
        <dbReference type="SMART" id="SM00829"/>
    </source>
</evidence>
<name>A0ABV6IYG1_9PROT</name>
<dbReference type="GO" id="GO:0016491">
    <property type="term" value="F:oxidoreductase activity"/>
    <property type="evidence" value="ECO:0007669"/>
    <property type="project" value="UniProtKB-KW"/>
</dbReference>
<keyword evidence="2" id="KW-0560">Oxidoreductase</keyword>